<dbReference type="GO" id="GO:0005216">
    <property type="term" value="F:monoatomic ion channel activity"/>
    <property type="evidence" value="ECO:0007669"/>
    <property type="project" value="InterPro"/>
</dbReference>
<dbReference type="AlphaFoldDB" id="A0AAD9V4F8"/>
<dbReference type="Pfam" id="PF00520">
    <property type="entry name" value="Ion_trans"/>
    <property type="match status" value="1"/>
</dbReference>
<reference evidence="7" key="1">
    <citation type="journal article" date="2023" name="G3 (Bethesda)">
        <title>Whole genome assembly and annotation of the endangered Caribbean coral Acropora cervicornis.</title>
        <authorList>
            <person name="Selwyn J.D."/>
            <person name="Vollmer S.V."/>
        </authorList>
    </citation>
    <scope>NUCLEOTIDE SEQUENCE</scope>
    <source>
        <strain evidence="7">K2</strain>
    </source>
</reference>
<evidence type="ECO:0000313" key="7">
    <source>
        <dbReference type="EMBL" id="KAK2560899.1"/>
    </source>
</evidence>
<evidence type="ECO:0000256" key="1">
    <source>
        <dbReference type="ARBA" id="ARBA00004141"/>
    </source>
</evidence>
<accession>A0AAD9V4F8</accession>
<keyword evidence="3 5" id="KW-1133">Transmembrane helix</keyword>
<evidence type="ECO:0000256" key="4">
    <source>
        <dbReference type="ARBA" id="ARBA00023136"/>
    </source>
</evidence>
<reference evidence="7" key="2">
    <citation type="journal article" date="2023" name="Science">
        <title>Genomic signatures of disease resistance in endangered staghorn corals.</title>
        <authorList>
            <person name="Vollmer S.V."/>
            <person name="Selwyn J.D."/>
            <person name="Despard B.A."/>
            <person name="Roesel C.L."/>
        </authorList>
    </citation>
    <scope>NUCLEOTIDE SEQUENCE</scope>
    <source>
        <strain evidence="7">K2</strain>
    </source>
</reference>
<dbReference type="PANTHER" id="PTHR46726:SF1">
    <property type="entry name" value="TWO-PORE CALCIUM CHANNEL 3"/>
    <property type="match status" value="1"/>
</dbReference>
<feature type="transmembrane region" description="Helical" evidence="5">
    <location>
        <begin position="42"/>
        <end position="62"/>
    </location>
</feature>
<proteinExistence type="predicted"/>
<feature type="transmembrane region" description="Helical" evidence="5">
    <location>
        <begin position="12"/>
        <end position="36"/>
    </location>
</feature>
<feature type="domain" description="Ion transport" evidence="6">
    <location>
        <begin position="26"/>
        <end position="131"/>
    </location>
</feature>
<dbReference type="EMBL" id="JARQWQ010000034">
    <property type="protein sequence ID" value="KAK2560899.1"/>
    <property type="molecule type" value="Genomic_DNA"/>
</dbReference>
<evidence type="ECO:0000256" key="3">
    <source>
        <dbReference type="ARBA" id="ARBA00022989"/>
    </source>
</evidence>
<dbReference type="PANTHER" id="PTHR46726">
    <property type="entry name" value="TWO PORE CHANNEL 3"/>
    <property type="match status" value="1"/>
</dbReference>
<comment type="subcellular location">
    <subcellularLocation>
        <location evidence="1">Membrane</location>
        <topology evidence="1">Multi-pass membrane protein</topology>
    </subcellularLocation>
</comment>
<evidence type="ECO:0000256" key="5">
    <source>
        <dbReference type="SAM" id="Phobius"/>
    </source>
</evidence>
<evidence type="ECO:0000259" key="6">
    <source>
        <dbReference type="Pfam" id="PF00520"/>
    </source>
</evidence>
<evidence type="ECO:0000313" key="8">
    <source>
        <dbReference type="Proteomes" id="UP001249851"/>
    </source>
</evidence>
<evidence type="ECO:0000256" key="2">
    <source>
        <dbReference type="ARBA" id="ARBA00022692"/>
    </source>
</evidence>
<keyword evidence="2 5" id="KW-0812">Transmembrane</keyword>
<dbReference type="Gene3D" id="1.10.287.70">
    <property type="match status" value="1"/>
</dbReference>
<keyword evidence="4 5" id="KW-0472">Membrane</keyword>
<name>A0AAD9V4F8_ACRCE</name>
<dbReference type="InterPro" id="IPR005821">
    <property type="entry name" value="Ion_trans_dom"/>
</dbReference>
<comment type="caution">
    <text evidence="7">The sequence shown here is derived from an EMBL/GenBank/DDBJ whole genome shotgun (WGS) entry which is preliminary data.</text>
</comment>
<dbReference type="Proteomes" id="UP001249851">
    <property type="component" value="Unassembled WGS sequence"/>
</dbReference>
<dbReference type="GO" id="GO:0016020">
    <property type="term" value="C:membrane"/>
    <property type="evidence" value="ECO:0007669"/>
    <property type="project" value="UniProtKB-SubCell"/>
</dbReference>
<keyword evidence="8" id="KW-1185">Reference proteome</keyword>
<organism evidence="7 8">
    <name type="scientific">Acropora cervicornis</name>
    <name type="common">Staghorn coral</name>
    <dbReference type="NCBI Taxonomy" id="6130"/>
    <lineage>
        <taxon>Eukaryota</taxon>
        <taxon>Metazoa</taxon>
        <taxon>Cnidaria</taxon>
        <taxon>Anthozoa</taxon>
        <taxon>Hexacorallia</taxon>
        <taxon>Scleractinia</taxon>
        <taxon>Astrocoeniina</taxon>
        <taxon>Acroporidae</taxon>
        <taxon>Acropora</taxon>
    </lineage>
</organism>
<gene>
    <name evidence="7" type="ORF">P5673_016007</name>
</gene>
<sequence>MMLKQSGVKLCLPDVSSIFQCVLIRFQVIIGTVMQIGPAMSTYGAIMFVLFYIYAIIGMELFGNLIKTEGSHSPAVNNGTNSKNLTEFCGNINLKDSDFYEDRYCNNNFNDILRSFKVLFDLMVVNQWHSIL</sequence>
<protein>
    <submittedName>
        <fullName evidence="7">Two pore channel protein 1</fullName>
    </submittedName>
</protein>